<dbReference type="Pfam" id="PF24507">
    <property type="entry name" value="Ig_CFAP65_4th"/>
    <property type="match status" value="1"/>
</dbReference>
<protein>
    <recommendedName>
        <fullName evidence="1">SET domain-containing protein</fullName>
    </recommendedName>
</protein>
<gene>
    <name evidence="2" type="ORF">FOZ62_026826</name>
</gene>
<dbReference type="PANTHER" id="PTHR46127:SF1">
    <property type="entry name" value="CILIA- AND FLAGELLA-ASSOCIATED PROTEIN 65"/>
    <property type="match status" value="1"/>
</dbReference>
<proteinExistence type="predicted"/>
<organism evidence="2 3">
    <name type="scientific">Perkinsus olseni</name>
    <name type="common">Perkinsus atlanticus</name>
    <dbReference type="NCBI Taxonomy" id="32597"/>
    <lineage>
        <taxon>Eukaryota</taxon>
        <taxon>Sar</taxon>
        <taxon>Alveolata</taxon>
        <taxon>Perkinsozoa</taxon>
        <taxon>Perkinsea</taxon>
        <taxon>Perkinsida</taxon>
        <taxon>Perkinsidae</taxon>
        <taxon>Perkinsus</taxon>
    </lineage>
</organism>
<evidence type="ECO:0000313" key="2">
    <source>
        <dbReference type="EMBL" id="KAF4726794.1"/>
    </source>
</evidence>
<feature type="domain" description="SET" evidence="1">
    <location>
        <begin position="1727"/>
        <end position="1841"/>
    </location>
</feature>
<dbReference type="SUPFAM" id="SSF82199">
    <property type="entry name" value="SET domain"/>
    <property type="match status" value="1"/>
</dbReference>
<dbReference type="Gene3D" id="2.60.40.10">
    <property type="entry name" value="Immunoglobulins"/>
    <property type="match status" value="4"/>
</dbReference>
<feature type="non-terminal residue" evidence="2">
    <location>
        <position position="1858"/>
    </location>
</feature>
<comment type="caution">
    <text evidence="2">The sequence shown here is derived from an EMBL/GenBank/DDBJ whole genome shotgun (WGS) entry which is preliminary data.</text>
</comment>
<dbReference type="InterPro" id="IPR056344">
    <property type="entry name" value="Ig_CFAP65-like_9th"/>
</dbReference>
<reference evidence="2 3" key="1">
    <citation type="submission" date="2020-04" db="EMBL/GenBank/DDBJ databases">
        <title>Perkinsus olseni comparative genomics.</title>
        <authorList>
            <person name="Bogema D.R."/>
        </authorList>
    </citation>
    <scope>NUCLEOTIDE SEQUENCE [LARGE SCALE GENOMIC DNA]</scope>
    <source>
        <strain evidence="2">ATCC PRA-205</strain>
    </source>
</reference>
<dbReference type="InterPro" id="IPR001214">
    <property type="entry name" value="SET_dom"/>
</dbReference>
<evidence type="ECO:0000259" key="1">
    <source>
        <dbReference type="PROSITE" id="PS50280"/>
    </source>
</evidence>
<dbReference type="Proteomes" id="UP000574390">
    <property type="component" value="Unassembled WGS sequence"/>
</dbReference>
<dbReference type="InterPro" id="IPR046341">
    <property type="entry name" value="SET_dom_sf"/>
</dbReference>
<dbReference type="GO" id="GO:0005737">
    <property type="term" value="C:cytoplasm"/>
    <property type="evidence" value="ECO:0007669"/>
    <property type="project" value="UniProtKB-SubCell"/>
</dbReference>
<name>A0A7J6S1F9_PEROL</name>
<dbReference type="SMART" id="SM00317">
    <property type="entry name" value="SET"/>
    <property type="match status" value="1"/>
</dbReference>
<dbReference type="Gene3D" id="2.170.270.10">
    <property type="entry name" value="SET domain"/>
    <property type="match status" value="1"/>
</dbReference>
<dbReference type="PANTHER" id="PTHR46127">
    <property type="entry name" value="CILIA- AND FLAGELLA-ASSOCIATED PROTEIN 65"/>
    <property type="match status" value="1"/>
</dbReference>
<dbReference type="GO" id="GO:0031514">
    <property type="term" value="C:motile cilium"/>
    <property type="evidence" value="ECO:0007669"/>
    <property type="project" value="UniProtKB-SubCell"/>
</dbReference>
<dbReference type="PROSITE" id="PS50280">
    <property type="entry name" value="SET"/>
    <property type="match status" value="1"/>
</dbReference>
<sequence length="1858" mass="202178">PSIEDYSKLGADSGNNHHMLHEAQEVPLRVRGVAKVPHLLFTHSASAVQKILTTDEGHARIDFGSCAPEVSHTVSFTITNTTAVRTSLVVRPAMRASLAASNPFDVRLPGGTSVGPSSPCSIGPLESVPLIVSYKSSTVLERVSAEFEISTVGVLKNTLKLAAAARCEPIPVKVNAKSLSFEELQVGKIATKVFYITNESPNVSTQYQVVHAGCSDVGEGLGYSVLEIDNSCGVIAPKSTATITVTARPEIPVNYYRRLWILVRHASEPLYVDCIVNSFDGDQHPMKLTYAHVKLWRAITGAGQDSFPPSSSAHRLPPTAALEVSEGPAGPWGELTKPPGILPDSTITLGKCLPTRGPHTRRVVVSNPCPGKVAVYWPNHHSASKPAFDIRPEVMEIPGCSSREFTLEYHPAGEGDYRYTVASMDCVMVPKENRSYRIGDAAMLVPPHTSTVVASAHSWPSCCRAQPKVTVNSSTAEKATVRFRSLTPGQTDAQVVVLYNHSDVVVGYRAEWLLADESGESSSEAFRCFPPIGAIEPRGFALVAVLYRPPVGSSTPGEAIEHSGAFTLLLNDLPEARVTIGVQGKCWSDCPLKVGPDENQVITFPPCITGTVASVSAPLVNPTGVPLKWTIDIPREYRNLFSIPVTHGELPAYGSTSALVTYHPTTTRDRETDTGWLQAKSAPLAGGGRECTVRVKLLGFSQDPLVRCEPPAVDLGPIPTLHQITAAVRVRNLSNVEVSYVTRVTLLSHQSPQGDPPVPEDTDLSVSCKSVVFSVKTAVRGSYRFRYGGRPASATMPLPSLDVLPIRNLPDAPEVTQTSSSELSGGAPIASVIVTADCQSPVVRIGDLRIVSDNLRDSSATNADENDDGPANCRPVSALWEHMMVDDINAALRGPLKDTDRHLVEREPGLGPEKKAELFDNLDDAFTLNLGCASVGASTVTIYAAVTNTSDVPAKLRIITPDDIHLKGPGIPLWANGHLDGQDMEEARHHRWVMDEHLLDVRPRQSLVEPGQTAAIKFTYRFAYVGMHVLPVVLQVEHGKHLRLYLTGTTLPRAVPRLSVRQENIVTAACFCLTLPTEERRKQFASSEEESLGCPCTWRIRSDSIDKLNKDNYNFHVLDIRPSSGFLKANSSTFLRVIFYPLEATDYRAQVHVEAESSGSADEVVQEELDLGIILPAFDPRKSTPSPSSSSIFSPHLPLQPLGPVHTYGAALSVEHLDFGRTPAGSTRHRITVLVNYTEEMVMHYKWDLRGLLIDADDGGRITISPQEGYILPGEEQVVAFTLVAPSVGRAGDSEVNMMGIDAEVQCSIVSWIPFEDFKQGHSSQSEGPSPKAVQEEVLAEHRGHRHQPAYSTRDPFKPKHVSVVNRLTVSRYRNLASTVGGQKYLNDNLGRSVMLSIDLPSEAQVDDLHQNLVRSMLLKSHARDQESIARNAIRRDDPGVRDGGVMSSLTTLAEDDGEEGPLTYGMNEKPSRCPLHLRITIRPATSDKVRSDRQSVTARNANDSSLVAGVDSEAVIQRLVQDVLNESSLTELIRAGIGSQTVAPLIEGSLSPRPAAPKVAEDALWNVVPWEMTEDGALLGDEPYAKEDERGGGDGADDEMRTLLRNALSGDVLGPACDSELLLLRKGWAGSDAWGSVKQPGRSLEEAVEAQKMLLTEGTGWISNSEELSKFSNEALKKAVLSAIEEQLRCDRSSAGTTEGPDGDAEFEVFPGLPLRRVEFDYSTFPGLQVRASGVVQKQLGLFTTKCFPEGSLICEYSGRLLSLAQTLKARDRSYIMGGFGINCHIDAKYSFNVWGRYINDCKDSNRLNAKFVKDKKRRVAKVVATRDIPAGSEVLASYGEVYWRSEERFNRFEYSG</sequence>
<dbReference type="Pfam" id="PF24816">
    <property type="entry name" value="Ig_CFAP65__9th"/>
    <property type="match status" value="1"/>
</dbReference>
<dbReference type="InterPro" id="IPR052614">
    <property type="entry name" value="CFAP65"/>
</dbReference>
<dbReference type="InterPro" id="IPR058536">
    <property type="entry name" value="Ig_CFAP65_4th"/>
</dbReference>
<dbReference type="InterPro" id="IPR056305">
    <property type="entry name" value="Ig_CFAP65_10th"/>
</dbReference>
<dbReference type="Pfam" id="PF00856">
    <property type="entry name" value="SET"/>
    <property type="match status" value="1"/>
</dbReference>
<dbReference type="EMBL" id="JABANM010018022">
    <property type="protein sequence ID" value="KAF4726794.1"/>
    <property type="molecule type" value="Genomic_DNA"/>
</dbReference>
<evidence type="ECO:0000313" key="3">
    <source>
        <dbReference type="Proteomes" id="UP000574390"/>
    </source>
</evidence>
<dbReference type="InterPro" id="IPR013783">
    <property type="entry name" value="Ig-like_fold"/>
</dbReference>
<dbReference type="Pfam" id="PF24291">
    <property type="entry name" value="Ig_CFAP65"/>
    <property type="match status" value="1"/>
</dbReference>
<accession>A0A7J6S1F9</accession>